<dbReference type="GeneID" id="55010519"/>
<evidence type="ECO:0000256" key="1">
    <source>
        <dbReference type="SAM" id="MobiDB-lite"/>
    </source>
</evidence>
<reference evidence="2 3" key="1">
    <citation type="submission" date="2019-01" db="EMBL/GenBank/DDBJ databases">
        <authorList>
            <person name="Case A."/>
            <person name="Jordan N."/>
            <person name="Abdul-Shukar N."/>
            <person name="Baronian N."/>
            <person name="Bartlett E."/>
            <person name="Cordova J."/>
            <person name="Doering K."/>
            <person name="Downer L."/>
            <person name="Harrington M."/>
            <person name="Nillson B."/>
            <person name="Rencher J."/>
            <person name="Sandoval D."/>
            <person name="Weiss L."/>
            <person name="West E."/>
            <person name="Koga A.P."/>
            <person name="Garlena R.A."/>
            <person name="Russell D.A."/>
            <person name="Pope W.H."/>
            <person name="Jacobs-Sera D."/>
            <person name="Hatfull G.F."/>
        </authorList>
    </citation>
    <scope>NUCLEOTIDE SEQUENCE [LARGE SCALE GENOMIC DNA]</scope>
</reference>
<evidence type="ECO:0000313" key="2">
    <source>
        <dbReference type="EMBL" id="QAU07145.1"/>
    </source>
</evidence>
<keyword evidence="3" id="KW-1185">Reference proteome</keyword>
<dbReference type="EMBL" id="MK376961">
    <property type="protein sequence ID" value="QAU07145.1"/>
    <property type="molecule type" value="Genomic_DNA"/>
</dbReference>
<evidence type="ECO:0000313" key="3">
    <source>
        <dbReference type="Proteomes" id="UP000289785"/>
    </source>
</evidence>
<protein>
    <submittedName>
        <fullName evidence="2">Uncharacterized protein</fullName>
    </submittedName>
</protein>
<dbReference type="KEGG" id="vg:55010519"/>
<accession>A0A410TDN5</accession>
<dbReference type="Proteomes" id="UP000289785">
    <property type="component" value="Segment"/>
</dbReference>
<gene>
    <name evidence="2" type="primary">50</name>
    <name evidence="2" type="ORF">SEA_ASAPAG_50</name>
</gene>
<feature type="compositionally biased region" description="Polar residues" evidence="1">
    <location>
        <begin position="93"/>
        <end position="104"/>
    </location>
</feature>
<sequence length="104" mass="11149">MSHYMIELDLVFPEDTTFETLDTLLDALADATADIQDGIDGDVSLNFALRTMTIHLSLDDESDEKAFARGLAAARTAVHASGGPTPGWEKITLQPTTDGELTPA</sequence>
<name>A0A410TDN5_9CAUD</name>
<organism evidence="2 3">
    <name type="scientific">Gordonia phage Asapag</name>
    <dbReference type="NCBI Taxonomy" id="2507862"/>
    <lineage>
        <taxon>Viruses</taxon>
        <taxon>Duplodnaviria</taxon>
        <taxon>Heunggongvirae</taxon>
        <taxon>Uroviricota</taxon>
        <taxon>Caudoviricetes</taxon>
        <taxon>Langleyhallvirinae</taxon>
        <taxon>Getalongvirus</taxon>
        <taxon>Getalongvirus asapag</taxon>
    </lineage>
</organism>
<feature type="region of interest" description="Disordered" evidence="1">
    <location>
        <begin position="78"/>
        <end position="104"/>
    </location>
</feature>
<dbReference type="RefSeq" id="YP_009819095.1">
    <property type="nucleotide sequence ID" value="NC_048146.1"/>
</dbReference>
<proteinExistence type="predicted"/>